<name>A0ABQ2Y3R0_9BURK</name>
<sequence>MLRFLFWVLVAANAGLAAFQMGWLGHWTLDTREPERLKQQHHVNLLKQVAASAATAPAADGADADAAKTEGEGEKKADAKADAKSDAKPDAKPDAKADAKPEAKAEKKPEPIACMEIGNFQQTDLAKVEEKLRTLGLGDRQSRVNINETATHMVYIPSQGSKEGADKKVGELKRIGVGDYFVIQDQSALKWGISLGVFKTEEAAKQHLAQLNNKGVRTARIMPRAVSSTRFAFQFRQVTADEQAKWESIKASLPAFDTRSCQDNKTTRQQ</sequence>
<keyword evidence="4" id="KW-1185">Reference proteome</keyword>
<dbReference type="RefSeq" id="WP_189358993.1">
    <property type="nucleotide sequence ID" value="NZ_BMYU01000013.1"/>
</dbReference>
<feature type="region of interest" description="Disordered" evidence="1">
    <location>
        <begin position="56"/>
        <end position="109"/>
    </location>
</feature>
<evidence type="ECO:0000313" key="3">
    <source>
        <dbReference type="EMBL" id="GGX53843.1"/>
    </source>
</evidence>
<dbReference type="Pfam" id="PF05036">
    <property type="entry name" value="SPOR"/>
    <property type="match status" value="1"/>
</dbReference>
<reference evidence="4" key="1">
    <citation type="journal article" date="2019" name="Int. J. Syst. Evol. Microbiol.">
        <title>The Global Catalogue of Microorganisms (GCM) 10K type strain sequencing project: providing services to taxonomists for standard genome sequencing and annotation.</title>
        <authorList>
            <consortium name="The Broad Institute Genomics Platform"/>
            <consortium name="The Broad Institute Genome Sequencing Center for Infectious Disease"/>
            <person name="Wu L."/>
            <person name="Ma J."/>
        </authorList>
    </citation>
    <scope>NUCLEOTIDE SEQUENCE [LARGE SCALE GENOMIC DNA]</scope>
    <source>
        <strain evidence="4">KCTC 23917</strain>
    </source>
</reference>
<gene>
    <name evidence="3" type="ORF">GCM10010946_35640</name>
</gene>
<evidence type="ECO:0000313" key="4">
    <source>
        <dbReference type="Proteomes" id="UP000653343"/>
    </source>
</evidence>
<comment type="caution">
    <text evidence="3">The sequence shown here is derived from an EMBL/GenBank/DDBJ whole genome shotgun (WGS) entry which is preliminary data.</text>
</comment>
<accession>A0ABQ2Y3R0</accession>
<feature type="compositionally biased region" description="Basic and acidic residues" evidence="1">
    <location>
        <begin position="65"/>
        <end position="109"/>
    </location>
</feature>
<dbReference type="Proteomes" id="UP000653343">
    <property type="component" value="Unassembled WGS sequence"/>
</dbReference>
<protein>
    <recommendedName>
        <fullName evidence="2">SPOR domain-containing protein</fullName>
    </recommendedName>
</protein>
<organism evidence="3 4">
    <name type="scientific">Undibacterium squillarum</name>
    <dbReference type="NCBI Taxonomy" id="1131567"/>
    <lineage>
        <taxon>Bacteria</taxon>
        <taxon>Pseudomonadati</taxon>
        <taxon>Pseudomonadota</taxon>
        <taxon>Betaproteobacteria</taxon>
        <taxon>Burkholderiales</taxon>
        <taxon>Oxalobacteraceae</taxon>
        <taxon>Undibacterium</taxon>
    </lineage>
</organism>
<evidence type="ECO:0000256" key="1">
    <source>
        <dbReference type="SAM" id="MobiDB-lite"/>
    </source>
</evidence>
<evidence type="ECO:0000259" key="2">
    <source>
        <dbReference type="Pfam" id="PF05036"/>
    </source>
</evidence>
<dbReference type="EMBL" id="BMYU01000013">
    <property type="protein sequence ID" value="GGX53843.1"/>
    <property type="molecule type" value="Genomic_DNA"/>
</dbReference>
<dbReference type="InterPro" id="IPR007730">
    <property type="entry name" value="SPOR-like_dom"/>
</dbReference>
<feature type="domain" description="SPOR" evidence="2">
    <location>
        <begin position="150"/>
        <end position="215"/>
    </location>
</feature>
<proteinExistence type="predicted"/>